<dbReference type="EC" id="1.14.13.-" evidence="1"/>
<dbReference type="InterPro" id="IPR036188">
    <property type="entry name" value="FAD/NAD-bd_sf"/>
</dbReference>
<organism evidence="1 2">
    <name type="scientific">Sphaerisporangium aureirubrum</name>
    <dbReference type="NCBI Taxonomy" id="1544736"/>
    <lineage>
        <taxon>Bacteria</taxon>
        <taxon>Bacillati</taxon>
        <taxon>Actinomycetota</taxon>
        <taxon>Actinomycetes</taxon>
        <taxon>Streptosporangiales</taxon>
        <taxon>Streptosporangiaceae</taxon>
        <taxon>Sphaerisporangium</taxon>
    </lineage>
</organism>
<dbReference type="PRINTS" id="PR00469">
    <property type="entry name" value="PNDRDTASEII"/>
</dbReference>
<dbReference type="SUPFAM" id="SSF51905">
    <property type="entry name" value="FAD/NAD(P)-binding domain"/>
    <property type="match status" value="2"/>
</dbReference>
<dbReference type="InterPro" id="IPR051209">
    <property type="entry name" value="FAD-bind_Monooxygenase_sf"/>
</dbReference>
<reference evidence="2" key="1">
    <citation type="journal article" date="2019" name="Int. J. Syst. Evol. Microbiol.">
        <title>The Global Catalogue of Microorganisms (GCM) 10K type strain sequencing project: providing services to taxonomists for standard genome sequencing and annotation.</title>
        <authorList>
            <consortium name="The Broad Institute Genomics Platform"/>
            <consortium name="The Broad Institute Genome Sequencing Center for Infectious Disease"/>
            <person name="Wu L."/>
            <person name="Ma J."/>
        </authorList>
    </citation>
    <scope>NUCLEOTIDE SEQUENCE [LARGE SCALE GENOMIC DNA]</scope>
    <source>
        <strain evidence="2">JCM 30346</strain>
    </source>
</reference>
<dbReference type="Proteomes" id="UP001596137">
    <property type="component" value="Unassembled WGS sequence"/>
</dbReference>
<protein>
    <submittedName>
        <fullName evidence="1">Flavin-containing monooxygenase</fullName>
        <ecNumber evidence="1">1.14.13.-</ecNumber>
    </submittedName>
</protein>
<keyword evidence="1" id="KW-0503">Monooxygenase</keyword>
<proteinExistence type="predicted"/>
<dbReference type="Gene3D" id="3.50.50.60">
    <property type="entry name" value="FAD/NAD(P)-binding domain"/>
    <property type="match status" value="2"/>
</dbReference>
<evidence type="ECO:0000313" key="1">
    <source>
        <dbReference type="EMBL" id="MFC6087035.1"/>
    </source>
</evidence>
<dbReference type="RefSeq" id="WP_380762873.1">
    <property type="nucleotide sequence ID" value="NZ_JBHSRF010000112.1"/>
</dbReference>
<dbReference type="Pfam" id="PF13738">
    <property type="entry name" value="Pyr_redox_3"/>
    <property type="match status" value="1"/>
</dbReference>
<accession>A0ABW1NW14</accession>
<dbReference type="GO" id="GO:0004497">
    <property type="term" value="F:monooxygenase activity"/>
    <property type="evidence" value="ECO:0007669"/>
    <property type="project" value="UniProtKB-KW"/>
</dbReference>
<sequence length="485" mass="54018">MTPAAPGITIIGSGFAGLCMAIKLKQAGYHDFVILEKASDLGGTWRENTYPGCACDVPSPMYSFSFALNPGWSRLFAPQDEIWAYLRECARTYGLLPHLRFGTEVLAMEYDDRANRWRVTTPDGTFTTNAVVSGTGALHVPSYPEIPGREAFAGPSFHSAHWDHSVDLAGKRVAVVGTGASAAQFVPKIAPRVESLYVYQRTPPWVIPKPDVPLRGRAAAALRTPAAHRALRAAIYWYLETRALGFAVDPRLMRVHQAFAERHLAAQVPDPALRARLTPDYTIGCKRVLLSGDYYPALQRDNVELITDRITEIRERSVLDATGRERPVDVIVYGTGFKVTDAPREQRIIGRNGLKLQDAWRDGIEAYLGTTASGFPNLFFLLGPNTGLGHNSVVFMIEAQVRYVMSCLRLLSTTKAAALDVRPGTQRAYNDRLHRRLRRLVWSDGGCTSWYLDDDGVNRAVWPGFTFEFWARTRRASAKAYELLR</sequence>
<dbReference type="PANTHER" id="PTHR42877:SF4">
    <property type="entry name" value="FAD_NAD(P)-BINDING DOMAIN-CONTAINING PROTEIN-RELATED"/>
    <property type="match status" value="1"/>
</dbReference>
<keyword evidence="2" id="KW-1185">Reference proteome</keyword>
<name>A0ABW1NW14_9ACTN</name>
<keyword evidence="1" id="KW-0560">Oxidoreductase</keyword>
<dbReference type="EMBL" id="JBHSRF010000112">
    <property type="protein sequence ID" value="MFC6087035.1"/>
    <property type="molecule type" value="Genomic_DNA"/>
</dbReference>
<comment type="caution">
    <text evidence="1">The sequence shown here is derived from an EMBL/GenBank/DDBJ whole genome shotgun (WGS) entry which is preliminary data.</text>
</comment>
<evidence type="ECO:0000313" key="2">
    <source>
        <dbReference type="Proteomes" id="UP001596137"/>
    </source>
</evidence>
<gene>
    <name evidence="1" type="ORF">ACFP1K_38130</name>
</gene>
<dbReference type="PANTHER" id="PTHR42877">
    <property type="entry name" value="L-ORNITHINE N(5)-MONOOXYGENASE-RELATED"/>
    <property type="match status" value="1"/>
</dbReference>